<evidence type="ECO:0000313" key="13">
    <source>
        <dbReference type="Proteomes" id="UP000460715"/>
    </source>
</evidence>
<dbReference type="GO" id="GO:0043190">
    <property type="term" value="C:ATP-binding cassette (ABC) transporter complex"/>
    <property type="evidence" value="ECO:0007669"/>
    <property type="project" value="InterPro"/>
</dbReference>
<sequence>MLTRVGRSRLGILWLMAEPIILSSLISLLHWLSGSDLPNGLPVFLFYALGYVPFMMFRSIVNRGAHAIHANISLLHHSRITLLDVMVSRNLMEAMVCSTVIALYMVIATLFMGEPPHQPALFIFGLTLSALLAHGLAMVLASAQVVWEWVEHLVHPFTYLMLPISASFFMLDMMPQETRELLLWNPLVHVHEMNRWAMFGDRVTPYYDVSYVLLWIIMLNLLGMAGLRVARVRLSISD</sequence>
<keyword evidence="3" id="KW-0813">Transport</keyword>
<evidence type="ECO:0000256" key="2">
    <source>
        <dbReference type="ARBA" id="ARBA00007783"/>
    </source>
</evidence>
<keyword evidence="13" id="KW-1185">Reference proteome</keyword>
<feature type="transmembrane region" description="Helical" evidence="10">
    <location>
        <begin position="119"/>
        <end position="141"/>
    </location>
</feature>
<evidence type="ECO:0000256" key="8">
    <source>
        <dbReference type="ARBA" id="ARBA00023047"/>
    </source>
</evidence>
<dbReference type="GO" id="GO:0015774">
    <property type="term" value="P:polysaccharide transport"/>
    <property type="evidence" value="ECO:0007669"/>
    <property type="project" value="UniProtKB-KW"/>
</dbReference>
<dbReference type="InterPro" id="IPR000412">
    <property type="entry name" value="ABC_2_transport"/>
</dbReference>
<dbReference type="EMBL" id="SNVJ01000010">
    <property type="protein sequence ID" value="MXP64203.1"/>
    <property type="molecule type" value="Genomic_DNA"/>
</dbReference>
<organism evidence="12 13">
    <name type="scientific">Teichococcus coralli</name>
    <dbReference type="NCBI Taxonomy" id="2545983"/>
    <lineage>
        <taxon>Bacteria</taxon>
        <taxon>Pseudomonadati</taxon>
        <taxon>Pseudomonadota</taxon>
        <taxon>Alphaproteobacteria</taxon>
        <taxon>Acetobacterales</taxon>
        <taxon>Roseomonadaceae</taxon>
        <taxon>Roseomonas</taxon>
    </lineage>
</organism>
<feature type="transmembrane region" description="Helical" evidence="10">
    <location>
        <begin position="209"/>
        <end position="230"/>
    </location>
</feature>
<dbReference type="PANTHER" id="PTHR30413:SF10">
    <property type="entry name" value="CAPSULE POLYSACCHARIDE EXPORT INNER-MEMBRANE PROTEIN CTRC"/>
    <property type="match status" value="1"/>
</dbReference>
<feature type="transmembrane region" description="Helical" evidence="10">
    <location>
        <begin position="94"/>
        <end position="113"/>
    </location>
</feature>
<feature type="domain" description="ABC-2 type transporter transmembrane" evidence="11">
    <location>
        <begin position="3"/>
        <end position="199"/>
    </location>
</feature>
<evidence type="ECO:0000256" key="7">
    <source>
        <dbReference type="ARBA" id="ARBA00022989"/>
    </source>
</evidence>
<comment type="subcellular location">
    <subcellularLocation>
        <location evidence="1">Cell membrane</location>
        <topology evidence="1">Multi-pass membrane protein</topology>
    </subcellularLocation>
</comment>
<dbReference type="PANTHER" id="PTHR30413">
    <property type="entry name" value="INNER MEMBRANE TRANSPORT PERMEASE"/>
    <property type="match status" value="1"/>
</dbReference>
<name>A0A845B9B0_9PROT</name>
<feature type="transmembrane region" description="Helical" evidence="10">
    <location>
        <begin position="44"/>
        <end position="61"/>
    </location>
</feature>
<keyword evidence="9 10" id="KW-0472">Membrane</keyword>
<evidence type="ECO:0000256" key="1">
    <source>
        <dbReference type="ARBA" id="ARBA00004651"/>
    </source>
</evidence>
<evidence type="ECO:0000256" key="10">
    <source>
        <dbReference type="SAM" id="Phobius"/>
    </source>
</evidence>
<dbReference type="GO" id="GO:0140359">
    <property type="term" value="F:ABC-type transporter activity"/>
    <property type="evidence" value="ECO:0007669"/>
    <property type="project" value="InterPro"/>
</dbReference>
<dbReference type="GO" id="GO:0015920">
    <property type="term" value="P:lipopolysaccharide transport"/>
    <property type="evidence" value="ECO:0007669"/>
    <property type="project" value="TreeGrafter"/>
</dbReference>
<reference evidence="12 13" key="1">
    <citation type="submission" date="2019-03" db="EMBL/GenBank/DDBJ databases">
        <title>Roseomonas sp. a novel Roseomonas species isolated from Sea whip Gorgonian.</title>
        <authorList>
            <person name="Li F."/>
            <person name="Pan X."/>
            <person name="Huang S."/>
            <person name="Li Z."/>
            <person name="Meng B."/>
        </authorList>
    </citation>
    <scope>NUCLEOTIDE SEQUENCE [LARGE SCALE GENOMIC DNA]</scope>
    <source>
        <strain evidence="12 13">M0104</strain>
    </source>
</reference>
<dbReference type="InterPro" id="IPR013525">
    <property type="entry name" value="ABC2_TM"/>
</dbReference>
<keyword evidence="8" id="KW-0625">Polysaccharide transport</keyword>
<protein>
    <submittedName>
        <fullName evidence="12">Sugar ABC transporter permease</fullName>
    </submittedName>
</protein>
<accession>A0A845B9B0</accession>
<evidence type="ECO:0000256" key="4">
    <source>
        <dbReference type="ARBA" id="ARBA00022475"/>
    </source>
</evidence>
<evidence type="ECO:0000256" key="9">
    <source>
        <dbReference type="ARBA" id="ARBA00023136"/>
    </source>
</evidence>
<evidence type="ECO:0000256" key="3">
    <source>
        <dbReference type="ARBA" id="ARBA00022448"/>
    </source>
</evidence>
<keyword evidence="7 10" id="KW-1133">Transmembrane helix</keyword>
<keyword evidence="6 10" id="KW-0812">Transmembrane</keyword>
<evidence type="ECO:0000313" key="12">
    <source>
        <dbReference type="EMBL" id="MXP64203.1"/>
    </source>
</evidence>
<gene>
    <name evidence="12" type="ORF">E0493_12700</name>
</gene>
<dbReference type="Proteomes" id="UP000460715">
    <property type="component" value="Unassembled WGS sequence"/>
</dbReference>
<feature type="transmembrane region" description="Helical" evidence="10">
    <location>
        <begin position="12"/>
        <end position="32"/>
    </location>
</feature>
<evidence type="ECO:0000256" key="5">
    <source>
        <dbReference type="ARBA" id="ARBA00022597"/>
    </source>
</evidence>
<dbReference type="AlphaFoldDB" id="A0A845B9B0"/>
<dbReference type="OrthoDB" id="8479094at2"/>
<comment type="similarity">
    <text evidence="2">Belongs to the ABC-2 integral membrane protein family.</text>
</comment>
<evidence type="ECO:0000259" key="11">
    <source>
        <dbReference type="Pfam" id="PF01061"/>
    </source>
</evidence>
<feature type="transmembrane region" description="Helical" evidence="10">
    <location>
        <begin position="153"/>
        <end position="171"/>
    </location>
</feature>
<dbReference type="Pfam" id="PF01061">
    <property type="entry name" value="ABC2_membrane"/>
    <property type="match status" value="1"/>
</dbReference>
<keyword evidence="5" id="KW-0762">Sugar transport</keyword>
<dbReference type="PRINTS" id="PR00164">
    <property type="entry name" value="ABC2TRNSPORT"/>
</dbReference>
<evidence type="ECO:0000256" key="6">
    <source>
        <dbReference type="ARBA" id="ARBA00022692"/>
    </source>
</evidence>
<keyword evidence="4" id="KW-1003">Cell membrane</keyword>
<proteinExistence type="inferred from homology"/>
<comment type="caution">
    <text evidence="12">The sequence shown here is derived from an EMBL/GenBank/DDBJ whole genome shotgun (WGS) entry which is preliminary data.</text>
</comment>